<sequence>MSESTREVNLTPAFLDGLAAIQAYHSQFDAVRGRQISSSIVDFACDIIGPFPHAYPRYPVRQYPDRDYRRAVFRREHVLIYRVTEAEVSFLLIYAARQRPDDLSLPA</sequence>
<dbReference type="Proteomes" id="UP001501556">
    <property type="component" value="Unassembled WGS sequence"/>
</dbReference>
<protein>
    <recommendedName>
        <fullName evidence="3">Plasmid stabilization system protein ParE</fullName>
    </recommendedName>
</protein>
<gene>
    <name evidence="1" type="ORF">GCM10022407_19870</name>
</gene>
<keyword evidence="2" id="KW-1185">Reference proteome</keyword>
<dbReference type="Gene3D" id="3.30.2310.20">
    <property type="entry name" value="RelE-like"/>
    <property type="match status" value="1"/>
</dbReference>
<comment type="caution">
    <text evidence="1">The sequence shown here is derived from an EMBL/GenBank/DDBJ whole genome shotgun (WGS) entry which is preliminary data.</text>
</comment>
<evidence type="ECO:0000313" key="1">
    <source>
        <dbReference type="EMBL" id="GAA3974137.1"/>
    </source>
</evidence>
<dbReference type="RefSeq" id="WP_345123693.1">
    <property type="nucleotide sequence ID" value="NZ_BAABDI010000011.1"/>
</dbReference>
<organism evidence="1 2">
    <name type="scientific">Hymenobacter antarcticus</name>
    <dbReference type="NCBI Taxonomy" id="486270"/>
    <lineage>
        <taxon>Bacteria</taxon>
        <taxon>Pseudomonadati</taxon>
        <taxon>Bacteroidota</taxon>
        <taxon>Cytophagia</taxon>
        <taxon>Cytophagales</taxon>
        <taxon>Hymenobacteraceae</taxon>
        <taxon>Hymenobacter</taxon>
    </lineage>
</organism>
<evidence type="ECO:0000313" key="2">
    <source>
        <dbReference type="Proteomes" id="UP001501556"/>
    </source>
</evidence>
<dbReference type="EMBL" id="BAABDI010000011">
    <property type="protein sequence ID" value="GAA3974137.1"/>
    <property type="molecule type" value="Genomic_DNA"/>
</dbReference>
<dbReference type="InterPro" id="IPR035093">
    <property type="entry name" value="RelE/ParE_toxin_dom_sf"/>
</dbReference>
<accession>A0ABP7Q060</accession>
<name>A0ABP7Q060_9BACT</name>
<reference evidence="2" key="1">
    <citation type="journal article" date="2019" name="Int. J. Syst. Evol. Microbiol.">
        <title>The Global Catalogue of Microorganisms (GCM) 10K type strain sequencing project: providing services to taxonomists for standard genome sequencing and annotation.</title>
        <authorList>
            <consortium name="The Broad Institute Genomics Platform"/>
            <consortium name="The Broad Institute Genome Sequencing Center for Infectious Disease"/>
            <person name="Wu L."/>
            <person name="Ma J."/>
        </authorList>
    </citation>
    <scope>NUCLEOTIDE SEQUENCE [LARGE SCALE GENOMIC DNA]</scope>
    <source>
        <strain evidence="2">JCM 17217</strain>
    </source>
</reference>
<evidence type="ECO:0008006" key="3">
    <source>
        <dbReference type="Google" id="ProtNLM"/>
    </source>
</evidence>
<proteinExistence type="predicted"/>